<dbReference type="InterPro" id="IPR012867">
    <property type="entry name" value="DUF1648"/>
</dbReference>
<dbReference type="GO" id="GO:0009636">
    <property type="term" value="P:response to toxic substance"/>
    <property type="evidence" value="ECO:0007669"/>
    <property type="project" value="TreeGrafter"/>
</dbReference>
<organism evidence="3 4">
    <name type="scientific">Blautia luti</name>
    <dbReference type="NCBI Taxonomy" id="89014"/>
    <lineage>
        <taxon>Bacteria</taxon>
        <taxon>Bacillati</taxon>
        <taxon>Bacillota</taxon>
        <taxon>Clostridia</taxon>
        <taxon>Lachnospirales</taxon>
        <taxon>Lachnospiraceae</taxon>
        <taxon>Blautia</taxon>
    </lineage>
</organism>
<proteinExistence type="predicted"/>
<reference evidence="3 4" key="1">
    <citation type="submission" date="2019-07" db="EMBL/GenBank/DDBJ databases">
        <authorList>
            <person name="Hibberd C M."/>
            <person name="Gehrig L. J."/>
            <person name="Chang H.-W."/>
            <person name="Venkatesh S."/>
        </authorList>
    </citation>
    <scope>NUCLEOTIDE SEQUENCE [LARGE SCALE GENOMIC DNA]</scope>
    <source>
        <strain evidence="3">Blautia_luti_SSTS_Bg7063</strain>
    </source>
</reference>
<evidence type="ECO:0000256" key="1">
    <source>
        <dbReference type="SAM" id="Phobius"/>
    </source>
</evidence>
<feature type="transmembrane region" description="Helical" evidence="1">
    <location>
        <begin position="194"/>
        <end position="214"/>
    </location>
</feature>
<feature type="transmembrane region" description="Helical" evidence="1">
    <location>
        <begin position="123"/>
        <end position="142"/>
    </location>
</feature>
<dbReference type="InterPro" id="IPR026272">
    <property type="entry name" value="SdpI"/>
</dbReference>
<dbReference type="Proteomes" id="UP000408482">
    <property type="component" value="Unassembled WGS sequence"/>
</dbReference>
<sequence length="218" mass="24865">MKVEERKEFLKEYKMSLISGSILTISPSLAGILLWNRLPEKIATHFDQHNLANGWSSKPMAVFGIPFLLLLIHLFCVFFTANDPKRKNINRRIFTMVLWLVPVVSVITCMSIYGLALGMDIDIGVIVNIMVGSMFIILGNYVHKVKQNYTVGVKLPWTLNSEENWNRTNRMTGWILILSGLLFLMNSLLLKTEIVFAVILLAILVPMIYSFILYKKGI</sequence>
<dbReference type="PIRSF" id="PIRSF038959">
    <property type="entry name" value="SdpI"/>
    <property type="match status" value="1"/>
</dbReference>
<keyword evidence="1" id="KW-1133">Transmembrane helix</keyword>
<dbReference type="InterPro" id="IPR025962">
    <property type="entry name" value="SdpI/YhfL"/>
</dbReference>
<dbReference type="PANTHER" id="PTHR37810:SF5">
    <property type="entry name" value="IMMUNITY PROTEIN SDPI"/>
    <property type="match status" value="1"/>
</dbReference>
<dbReference type="AlphaFoldDB" id="A0A564VDQ1"/>
<name>A0A564VDQ1_9FIRM</name>
<feature type="domain" description="DUF1648" evidence="2">
    <location>
        <begin position="23"/>
        <end position="69"/>
    </location>
</feature>
<evidence type="ECO:0000313" key="3">
    <source>
        <dbReference type="EMBL" id="VUX30676.1"/>
    </source>
</evidence>
<dbReference type="PANTHER" id="PTHR37810">
    <property type="entry name" value="IMMUNITY PROTEIN SDPI"/>
    <property type="match status" value="1"/>
</dbReference>
<evidence type="ECO:0000313" key="4">
    <source>
        <dbReference type="Proteomes" id="UP000408482"/>
    </source>
</evidence>
<accession>A0A564VDQ1</accession>
<keyword evidence="1" id="KW-0812">Transmembrane</keyword>
<protein>
    <submittedName>
        <fullName evidence="3">Immunity protein SdpI</fullName>
    </submittedName>
</protein>
<keyword evidence="4" id="KW-1185">Reference proteome</keyword>
<evidence type="ECO:0000259" key="2">
    <source>
        <dbReference type="Pfam" id="PF07853"/>
    </source>
</evidence>
<gene>
    <name evidence="3" type="primary">sdpI</name>
    <name evidence="3" type="ORF">RSSSTS7063_02166</name>
</gene>
<feature type="transmembrane region" description="Helical" evidence="1">
    <location>
        <begin position="171"/>
        <end position="188"/>
    </location>
</feature>
<feature type="transmembrane region" description="Helical" evidence="1">
    <location>
        <begin position="15"/>
        <end position="35"/>
    </location>
</feature>
<dbReference type="EMBL" id="CABHNW010000007">
    <property type="protein sequence ID" value="VUX30676.1"/>
    <property type="molecule type" value="Genomic_DNA"/>
</dbReference>
<dbReference type="Pfam" id="PF13630">
    <property type="entry name" value="SdpI"/>
    <property type="match status" value="1"/>
</dbReference>
<feature type="transmembrane region" description="Helical" evidence="1">
    <location>
        <begin position="93"/>
        <end position="117"/>
    </location>
</feature>
<keyword evidence="1" id="KW-0472">Membrane</keyword>
<feature type="transmembrane region" description="Helical" evidence="1">
    <location>
        <begin position="60"/>
        <end position="81"/>
    </location>
</feature>
<dbReference type="Pfam" id="PF07853">
    <property type="entry name" value="DUF1648"/>
    <property type="match status" value="1"/>
</dbReference>